<sequence>YYERAYKPYSFAYYSTQNMAYDFFSIMHYGDYAYAKPGLKTMRPKPPYENVDLSHERVTITPTDSAKIKLYYGCQ</sequence>
<keyword evidence="5" id="KW-1185">Reference proteome</keyword>
<feature type="domain" description="Peptidase M12A" evidence="3">
    <location>
        <begin position="1"/>
        <end position="75"/>
    </location>
</feature>
<gene>
    <name evidence="4" type="ORF">B4U80_14311</name>
</gene>
<comment type="caution">
    <text evidence="2">Lacks conserved residue(s) required for the propagation of feature annotation.</text>
</comment>
<evidence type="ECO:0000256" key="1">
    <source>
        <dbReference type="ARBA" id="ARBA00001947"/>
    </source>
</evidence>
<comment type="cofactor">
    <cofactor evidence="1">
        <name>Zn(2+)</name>
        <dbReference type="ChEBI" id="CHEBI:29105"/>
    </cofactor>
</comment>
<dbReference type="InterPro" id="IPR024079">
    <property type="entry name" value="MetalloPept_cat_dom_sf"/>
</dbReference>
<dbReference type="AlphaFoldDB" id="A0A443RY55"/>
<dbReference type="Gene3D" id="3.40.390.10">
    <property type="entry name" value="Collagenase (Catalytic Domain)"/>
    <property type="match status" value="1"/>
</dbReference>
<proteinExistence type="predicted"/>
<dbReference type="PROSITE" id="PS51864">
    <property type="entry name" value="ASTACIN"/>
    <property type="match status" value="1"/>
</dbReference>
<feature type="non-terminal residue" evidence="4">
    <location>
        <position position="1"/>
    </location>
</feature>
<accession>A0A443RY55</accession>
<dbReference type="GO" id="GO:0006508">
    <property type="term" value="P:proteolysis"/>
    <property type="evidence" value="ECO:0007669"/>
    <property type="project" value="InterPro"/>
</dbReference>
<name>A0A443RY55_9ACAR</name>
<dbReference type="OrthoDB" id="6128992at2759"/>
<dbReference type="Proteomes" id="UP000288716">
    <property type="component" value="Unassembled WGS sequence"/>
</dbReference>
<dbReference type="SUPFAM" id="SSF55486">
    <property type="entry name" value="Metalloproteases ('zincins'), catalytic domain"/>
    <property type="match status" value="1"/>
</dbReference>
<organism evidence="4 5">
    <name type="scientific">Leptotrombidium deliense</name>
    <dbReference type="NCBI Taxonomy" id="299467"/>
    <lineage>
        <taxon>Eukaryota</taxon>
        <taxon>Metazoa</taxon>
        <taxon>Ecdysozoa</taxon>
        <taxon>Arthropoda</taxon>
        <taxon>Chelicerata</taxon>
        <taxon>Arachnida</taxon>
        <taxon>Acari</taxon>
        <taxon>Acariformes</taxon>
        <taxon>Trombidiformes</taxon>
        <taxon>Prostigmata</taxon>
        <taxon>Anystina</taxon>
        <taxon>Parasitengona</taxon>
        <taxon>Trombiculoidea</taxon>
        <taxon>Trombiculidae</taxon>
        <taxon>Leptotrombidium</taxon>
    </lineage>
</organism>
<dbReference type="EMBL" id="NCKV01019351">
    <property type="protein sequence ID" value="RWS20200.1"/>
    <property type="molecule type" value="Genomic_DNA"/>
</dbReference>
<evidence type="ECO:0000259" key="3">
    <source>
        <dbReference type="PROSITE" id="PS51864"/>
    </source>
</evidence>
<protein>
    <recommendedName>
        <fullName evidence="3">Peptidase M12A domain-containing protein</fullName>
    </recommendedName>
</protein>
<dbReference type="InterPro" id="IPR001506">
    <property type="entry name" value="Peptidase_M12A"/>
</dbReference>
<evidence type="ECO:0000313" key="5">
    <source>
        <dbReference type="Proteomes" id="UP000288716"/>
    </source>
</evidence>
<comment type="caution">
    <text evidence="4">The sequence shown here is derived from an EMBL/GenBank/DDBJ whole genome shotgun (WGS) entry which is preliminary data.</text>
</comment>
<evidence type="ECO:0000313" key="4">
    <source>
        <dbReference type="EMBL" id="RWS20200.1"/>
    </source>
</evidence>
<dbReference type="Pfam" id="PF01400">
    <property type="entry name" value="Astacin"/>
    <property type="match status" value="1"/>
</dbReference>
<dbReference type="GO" id="GO:0004222">
    <property type="term" value="F:metalloendopeptidase activity"/>
    <property type="evidence" value="ECO:0007669"/>
    <property type="project" value="InterPro"/>
</dbReference>
<evidence type="ECO:0000256" key="2">
    <source>
        <dbReference type="PROSITE-ProRule" id="PRU01211"/>
    </source>
</evidence>
<dbReference type="VEuPathDB" id="VectorBase:LDEU011840"/>
<reference evidence="4 5" key="1">
    <citation type="journal article" date="2018" name="Gigascience">
        <title>Genomes of trombidid mites reveal novel predicted allergens and laterally-transferred genes associated with secondary metabolism.</title>
        <authorList>
            <person name="Dong X."/>
            <person name="Chaisiri K."/>
            <person name="Xia D."/>
            <person name="Armstrong S.D."/>
            <person name="Fang Y."/>
            <person name="Donnelly M.J."/>
            <person name="Kadowaki T."/>
            <person name="McGarry J.W."/>
            <person name="Darby A.C."/>
            <person name="Makepeace B.L."/>
        </authorList>
    </citation>
    <scope>NUCLEOTIDE SEQUENCE [LARGE SCALE GENOMIC DNA]</scope>
    <source>
        <strain evidence="4">UoL-UT</strain>
    </source>
</reference>